<proteinExistence type="predicted"/>
<name>I0IDN0_PHYMF</name>
<dbReference type="STRING" id="1142394.PSMK_12090"/>
<dbReference type="AlphaFoldDB" id="I0IDN0"/>
<evidence type="ECO:0000313" key="2">
    <source>
        <dbReference type="EMBL" id="BAM03368.1"/>
    </source>
</evidence>
<dbReference type="KEGG" id="phm:PSMK_12090"/>
<dbReference type="EMBL" id="AP012338">
    <property type="protein sequence ID" value="BAM03368.1"/>
    <property type="molecule type" value="Genomic_DNA"/>
</dbReference>
<accession>I0IDN0</accession>
<keyword evidence="3" id="KW-1185">Reference proteome</keyword>
<feature type="domain" description="DUF58" evidence="1">
    <location>
        <begin position="125"/>
        <end position="294"/>
    </location>
</feature>
<dbReference type="eggNOG" id="COG1721">
    <property type="taxonomic scope" value="Bacteria"/>
</dbReference>
<sequence length="335" mass="36339">MPVMPSPSVLLLGLETLRGRTLEPPARAAARAGAAQGSHRIRRRGRAHDFTGYRAYVPGDDVRDVDWKVYGRTERLYLRMFEDTTDLTLHLVLDASASMGWSGWPKPKAAARPWSRRSPGDDDPSTAWRSFTKLRHASAVACLLAAVAVRQRDPVELAVVQRAAGHDLRRTGPLRGSAALGLVVRGCELIKPLNKADLAAGLRGVGRGLRRRASVKVFTDGLAADRGQDEAFAAAVRGLTAQGHAVEVVHTLHPQEWEPPAGVTRARVRDVETGRVVRLDAGWREAYRERVREEADLLAARVRAAGGFCRRVVQDAPPWEVAAAICDGSATGGSP</sequence>
<evidence type="ECO:0000313" key="3">
    <source>
        <dbReference type="Proteomes" id="UP000007881"/>
    </source>
</evidence>
<dbReference type="HOGENOM" id="CLU_054927_3_1_0"/>
<dbReference type="InterPro" id="IPR002881">
    <property type="entry name" value="DUF58"/>
</dbReference>
<protein>
    <recommendedName>
        <fullName evidence="1">DUF58 domain-containing protein</fullName>
    </recommendedName>
</protein>
<reference evidence="2 3" key="1">
    <citation type="submission" date="2012-02" db="EMBL/GenBank/DDBJ databases">
        <title>Complete genome sequence of Phycisphaera mikurensis NBRC 102666.</title>
        <authorList>
            <person name="Ankai A."/>
            <person name="Hosoyama A."/>
            <person name="Terui Y."/>
            <person name="Sekine M."/>
            <person name="Fukai R."/>
            <person name="Kato Y."/>
            <person name="Nakamura S."/>
            <person name="Yamada-Narita S."/>
            <person name="Kawakoshi A."/>
            <person name="Fukunaga Y."/>
            <person name="Yamazaki S."/>
            <person name="Fujita N."/>
        </authorList>
    </citation>
    <scope>NUCLEOTIDE SEQUENCE [LARGE SCALE GENOMIC DNA]</scope>
    <source>
        <strain evidence="3">NBRC 102666 / KCTC 22515 / FYK2301M01</strain>
    </source>
</reference>
<dbReference type="PANTHER" id="PTHR33608">
    <property type="entry name" value="BLL2464 PROTEIN"/>
    <property type="match status" value="1"/>
</dbReference>
<organism evidence="2 3">
    <name type="scientific">Phycisphaera mikurensis (strain NBRC 102666 / KCTC 22515 / FYK2301M01)</name>
    <dbReference type="NCBI Taxonomy" id="1142394"/>
    <lineage>
        <taxon>Bacteria</taxon>
        <taxon>Pseudomonadati</taxon>
        <taxon>Planctomycetota</taxon>
        <taxon>Phycisphaerae</taxon>
        <taxon>Phycisphaerales</taxon>
        <taxon>Phycisphaeraceae</taxon>
        <taxon>Phycisphaera</taxon>
    </lineage>
</organism>
<dbReference type="Pfam" id="PF01882">
    <property type="entry name" value="DUF58"/>
    <property type="match status" value="2"/>
</dbReference>
<feature type="domain" description="DUF58" evidence="1">
    <location>
        <begin position="53"/>
        <end position="102"/>
    </location>
</feature>
<dbReference type="Proteomes" id="UP000007881">
    <property type="component" value="Chromosome"/>
</dbReference>
<gene>
    <name evidence="2" type="ordered locus">PSMK_12090</name>
</gene>
<evidence type="ECO:0000259" key="1">
    <source>
        <dbReference type="Pfam" id="PF01882"/>
    </source>
</evidence>
<dbReference type="PANTHER" id="PTHR33608:SF7">
    <property type="entry name" value="DUF58 DOMAIN-CONTAINING PROTEIN"/>
    <property type="match status" value="1"/>
</dbReference>